<gene>
    <name evidence="2" type="ORF">FB561_7056</name>
</gene>
<dbReference type="NCBIfam" id="NF041916">
    <property type="entry name" value="RING_SCO0854"/>
    <property type="match status" value="1"/>
</dbReference>
<dbReference type="PANTHER" id="PTHR32097:SF18">
    <property type="entry name" value="RING-TYPE DOMAIN-CONTAINING PROTEIN"/>
    <property type="match status" value="1"/>
</dbReference>
<dbReference type="Gene3D" id="3.30.40.10">
    <property type="entry name" value="Zinc/RING finger domain, C3HC4 (zinc finger)"/>
    <property type="match status" value="1"/>
</dbReference>
<evidence type="ECO:0000313" key="2">
    <source>
        <dbReference type="EMBL" id="TWD73171.1"/>
    </source>
</evidence>
<dbReference type="RefSeq" id="WP_145814368.1">
    <property type="nucleotide sequence ID" value="NZ_VIVK01000003.1"/>
</dbReference>
<feature type="domain" description="RING-type" evidence="1">
    <location>
        <begin position="128"/>
        <end position="163"/>
    </location>
</feature>
<dbReference type="Proteomes" id="UP000318380">
    <property type="component" value="Unassembled WGS sequence"/>
</dbReference>
<keyword evidence="3" id="KW-1185">Reference proteome</keyword>
<dbReference type="InterPro" id="IPR001841">
    <property type="entry name" value="Znf_RING"/>
</dbReference>
<sequence>MSSSLAEVLLRRRRMVDARITPPVRRSAWQWLKRPLTTQTGLNALQAELVQRGFLLSAPLYRYCAGLNPLALSGFGTGLLEMLDAESGYDAEYVPLFRGFPESVPGNTETFYVNRVFARLLQEPEQPCVLCGDAELVHAVSPCAHLVCRSCWDGSDFSACPLCLRHIDPDDPFLEPGFDEIPGKADADRLRLLALAPSDAERALADELLTRQTPLSVVDRTDLKVLLTEADSSWLPDVIPVRETRAYVIALLLAREPFLIDRLETATDVLRVLSVLMGGDPGLRTPPVRRRSLPRLTRRTLLARLDRMPLESLVDDVQRHPRAWKRMGENLHPFEYAREYPVAALAFAVVRRTKVDAETPAGRAVLGEAARQPMVRLEDGRLVVTTFASRVEGAFVDGRPGHALDLLRQRPGELLRRTVQLARALPAESHGLLVEAVGTALSDVSPAVLIAALGQVRTPPGDLRLFYPRGGTTRVWTSVDEREPLPAELATALAGVIVGEMLRRATSLPRFRRAFLDEELGRLAAPSSERGASSTLRRMTRGSAQPIPLDDELRLFLHWVEPAGQRVDLDLAVAVFDGEWGFVGLCDATRLRFDQDAMVHSGNLTSAPGSTGSTEFVDLDLRAVRRVGGRYVLPVVFGYNGVPFDRLERGFVGVMRKPTGLFDPAAVEERYDLAGPAKILLPFGVDLHTRELRWYDVNLGALGVGHSIVRHAARVALMAATLEEVHGAGDRVSLWELCCWHAAARTDEVVVRCADGSVVGYVRESGEELTSFARRLTARLEPDRVWDLDAANRADFVAVVSAADVDPKAGAQVFALHPRLLDPAAHEFVAAPHLLTTLVPDARARLATHTP</sequence>
<evidence type="ECO:0000313" key="3">
    <source>
        <dbReference type="Proteomes" id="UP000318380"/>
    </source>
</evidence>
<protein>
    <submittedName>
        <fullName evidence="2">RING finger family protein</fullName>
    </submittedName>
</protein>
<comment type="caution">
    <text evidence="2">The sequence shown here is derived from an EMBL/GenBank/DDBJ whole genome shotgun (WGS) entry which is preliminary data.</text>
</comment>
<accession>A0A561B2U1</accession>
<reference evidence="2 3" key="1">
    <citation type="submission" date="2019-06" db="EMBL/GenBank/DDBJ databases">
        <title>Sequencing the genomes of 1000 actinobacteria strains.</title>
        <authorList>
            <person name="Klenk H.-P."/>
        </authorList>
    </citation>
    <scope>NUCLEOTIDE SEQUENCE [LARGE SCALE GENOMIC DNA]</scope>
    <source>
        <strain evidence="2 3">DSM 24683</strain>
    </source>
</reference>
<dbReference type="PANTHER" id="PTHR32097">
    <property type="entry name" value="CAMP-BINDING PROTEIN 1-RELATED"/>
    <property type="match status" value="1"/>
</dbReference>
<evidence type="ECO:0000259" key="1">
    <source>
        <dbReference type="PROSITE" id="PS50089"/>
    </source>
</evidence>
<dbReference type="SUPFAM" id="SSF57850">
    <property type="entry name" value="RING/U-box"/>
    <property type="match status" value="1"/>
</dbReference>
<dbReference type="PROSITE" id="PS50089">
    <property type="entry name" value="ZF_RING_2"/>
    <property type="match status" value="1"/>
</dbReference>
<dbReference type="InterPro" id="IPR051324">
    <property type="entry name" value="Stress/Tellurium_Resist"/>
</dbReference>
<proteinExistence type="predicted"/>
<dbReference type="InterPro" id="IPR013083">
    <property type="entry name" value="Znf_RING/FYVE/PHD"/>
</dbReference>
<dbReference type="AlphaFoldDB" id="A0A561B2U1"/>
<dbReference type="EMBL" id="VIVK01000003">
    <property type="protein sequence ID" value="TWD73171.1"/>
    <property type="molecule type" value="Genomic_DNA"/>
</dbReference>
<name>A0A561B2U1_9ACTN</name>
<organism evidence="2 3">
    <name type="scientific">Kribbella amoyensis</name>
    <dbReference type="NCBI Taxonomy" id="996641"/>
    <lineage>
        <taxon>Bacteria</taxon>
        <taxon>Bacillati</taxon>
        <taxon>Actinomycetota</taxon>
        <taxon>Actinomycetes</taxon>
        <taxon>Propionibacteriales</taxon>
        <taxon>Kribbellaceae</taxon>
        <taxon>Kribbella</taxon>
    </lineage>
</organism>
<dbReference type="OrthoDB" id="415622at2"/>
<dbReference type="Pfam" id="PF14447">
    <property type="entry name" value="Prok-RING_4"/>
    <property type="match status" value="1"/>
</dbReference>